<dbReference type="Proteomes" id="UP000042997">
    <property type="component" value="Unassembled WGS sequence"/>
</dbReference>
<dbReference type="AlphaFoldDB" id="A0A098BMX0"/>
<evidence type="ECO:0000259" key="4">
    <source>
        <dbReference type="Pfam" id="PF13518"/>
    </source>
</evidence>
<evidence type="ECO:0000313" key="5">
    <source>
        <dbReference type="EMBL" id="CDZ90053.1"/>
    </source>
</evidence>
<dbReference type="RefSeq" id="WP_006946733.1">
    <property type="nucleotide sequence ID" value="NZ_CP023714.1"/>
</dbReference>
<dbReference type="Gene3D" id="1.10.10.2690">
    <property type="match status" value="1"/>
</dbReference>
<feature type="domain" description="Insertion element IS150 protein InsJ-like helix-turn-helix" evidence="4">
    <location>
        <begin position="48"/>
        <end position="99"/>
    </location>
</feature>
<name>A0A098BMX0_9NOCA</name>
<dbReference type="OrthoDB" id="8683412at2"/>
<proteinExistence type="predicted"/>
<dbReference type="Pfam" id="PF13518">
    <property type="entry name" value="HTH_28"/>
    <property type="match status" value="1"/>
</dbReference>
<sequence>MTRRATPEDPKTAALREARSLNPHPEGVSDPGFLTEEFFDARDAVQVKYEMVRAVLVDGQSVTAAAAAFGYSRQTYYQAAAALAEGGLDGLVAAKPGPRAGHKLTGEILAWAEQQLAGDPALKPADLVEPIEQRFGVRVHPRSIERAVARVREHSKSR</sequence>
<protein>
    <recommendedName>
        <fullName evidence="4">Insertion element IS150 protein InsJ-like helix-turn-helix domain-containing protein</fullName>
    </recommendedName>
</protein>
<dbReference type="InterPro" id="IPR009057">
    <property type="entry name" value="Homeodomain-like_sf"/>
</dbReference>
<evidence type="ECO:0000256" key="3">
    <source>
        <dbReference type="SAM" id="MobiDB-lite"/>
    </source>
</evidence>
<evidence type="ECO:0000313" key="6">
    <source>
        <dbReference type="Proteomes" id="UP000042997"/>
    </source>
</evidence>
<dbReference type="SUPFAM" id="SSF46689">
    <property type="entry name" value="Homeodomain-like"/>
    <property type="match status" value="1"/>
</dbReference>
<gene>
    <name evidence="5" type="ORF">RHRU231_590112</name>
</gene>
<evidence type="ECO:0000256" key="2">
    <source>
        <dbReference type="ARBA" id="ARBA00023163"/>
    </source>
</evidence>
<keyword evidence="1" id="KW-0805">Transcription regulation</keyword>
<organism evidence="5 6">
    <name type="scientific">Rhodococcus ruber</name>
    <dbReference type="NCBI Taxonomy" id="1830"/>
    <lineage>
        <taxon>Bacteria</taxon>
        <taxon>Bacillati</taxon>
        <taxon>Actinomycetota</taxon>
        <taxon>Actinomycetes</taxon>
        <taxon>Mycobacteriales</taxon>
        <taxon>Nocardiaceae</taxon>
        <taxon>Rhodococcus</taxon>
    </lineage>
</organism>
<dbReference type="InterPro" id="IPR053721">
    <property type="entry name" value="Fimbrial_Adhesin_Reg"/>
</dbReference>
<accession>A0A098BMX0</accession>
<dbReference type="InterPro" id="IPR055247">
    <property type="entry name" value="InsJ-like_HTH"/>
</dbReference>
<reference evidence="5 6" key="1">
    <citation type="journal article" date="2014" name="Genome Announc.">
        <title>Draft Genome Sequence of Propane- and Butane-Oxidizing Actinobacterium Rhodococcus ruber IEGM 231.</title>
        <authorList>
            <person name="Ivshina I.B."/>
            <person name="Kuyukina M.S."/>
            <person name="Krivoruchko A.V."/>
            <person name="Barbe V."/>
            <person name="Fischer C."/>
        </authorList>
    </citation>
    <scope>NUCLEOTIDE SEQUENCE [LARGE SCALE GENOMIC DNA]</scope>
</reference>
<feature type="compositionally biased region" description="Basic and acidic residues" evidence="3">
    <location>
        <begin position="1"/>
        <end position="19"/>
    </location>
</feature>
<evidence type="ECO:0000256" key="1">
    <source>
        <dbReference type="ARBA" id="ARBA00023015"/>
    </source>
</evidence>
<feature type="region of interest" description="Disordered" evidence="3">
    <location>
        <begin position="1"/>
        <end position="30"/>
    </location>
</feature>
<dbReference type="EMBL" id="CCSD01000071">
    <property type="protein sequence ID" value="CDZ90053.1"/>
    <property type="molecule type" value="Genomic_DNA"/>
</dbReference>
<keyword evidence="2" id="KW-0804">Transcription</keyword>